<dbReference type="PANTHER" id="PTHR18895:SF74">
    <property type="entry name" value="MTRF1L RELEASE FACTOR GLUTAMINE METHYLTRANSFERASE"/>
    <property type="match status" value="1"/>
</dbReference>
<reference evidence="8 9" key="1">
    <citation type="submission" date="2016-10" db="EMBL/GenBank/DDBJ databases">
        <authorList>
            <person name="de Groot N.N."/>
        </authorList>
    </citation>
    <scope>NUCLEOTIDE SEQUENCE [LARGE SCALE GENOMIC DNA]</scope>
    <source>
        <strain evidence="8 9">DSM 1801</strain>
    </source>
</reference>
<dbReference type="PANTHER" id="PTHR18895">
    <property type="entry name" value="HEMK METHYLTRANSFERASE"/>
    <property type="match status" value="1"/>
</dbReference>
<dbReference type="EMBL" id="FOHN01000003">
    <property type="protein sequence ID" value="SES76886.1"/>
    <property type="molecule type" value="Genomic_DNA"/>
</dbReference>
<evidence type="ECO:0000256" key="2">
    <source>
        <dbReference type="ARBA" id="ARBA00022679"/>
    </source>
</evidence>
<feature type="binding site" evidence="5">
    <location>
        <position position="141"/>
    </location>
    <ligand>
        <name>S-adenosyl-L-methionine</name>
        <dbReference type="ChEBI" id="CHEBI:59789"/>
    </ligand>
</feature>
<feature type="binding site" evidence="5">
    <location>
        <position position="182"/>
    </location>
    <ligand>
        <name>S-adenosyl-L-methionine</name>
        <dbReference type="ChEBI" id="CHEBI:59789"/>
    </ligand>
</feature>
<comment type="catalytic activity">
    <reaction evidence="4 5">
        <text>L-glutaminyl-[peptide chain release factor] + S-adenosyl-L-methionine = N(5)-methyl-L-glutaminyl-[peptide chain release factor] + S-adenosyl-L-homocysteine + H(+)</text>
        <dbReference type="Rhea" id="RHEA:42896"/>
        <dbReference type="Rhea" id="RHEA-COMP:10271"/>
        <dbReference type="Rhea" id="RHEA-COMP:10272"/>
        <dbReference type="ChEBI" id="CHEBI:15378"/>
        <dbReference type="ChEBI" id="CHEBI:30011"/>
        <dbReference type="ChEBI" id="CHEBI:57856"/>
        <dbReference type="ChEBI" id="CHEBI:59789"/>
        <dbReference type="ChEBI" id="CHEBI:61891"/>
        <dbReference type="EC" id="2.1.1.297"/>
    </reaction>
</comment>
<proteinExistence type="inferred from homology"/>
<dbReference type="NCBIfam" id="TIGR03534">
    <property type="entry name" value="RF_mod_PrmC"/>
    <property type="match status" value="1"/>
</dbReference>
<keyword evidence="1 5" id="KW-0489">Methyltransferase</keyword>
<evidence type="ECO:0000313" key="9">
    <source>
        <dbReference type="Proteomes" id="UP000199800"/>
    </source>
</evidence>
<dbReference type="InterPro" id="IPR029063">
    <property type="entry name" value="SAM-dependent_MTases_sf"/>
</dbReference>
<dbReference type="STRING" id="29364.SAMN04487772_10310"/>
<dbReference type="Gene3D" id="1.10.8.10">
    <property type="entry name" value="DNA helicase RuvA subunit, C-terminal domain"/>
    <property type="match status" value="1"/>
</dbReference>
<keyword evidence="9" id="KW-1185">Reference proteome</keyword>
<dbReference type="Pfam" id="PF17827">
    <property type="entry name" value="PrmC_N"/>
    <property type="match status" value="1"/>
</dbReference>
<dbReference type="InterPro" id="IPR019874">
    <property type="entry name" value="RF_methyltr_PrmC"/>
</dbReference>
<evidence type="ECO:0000256" key="4">
    <source>
        <dbReference type="ARBA" id="ARBA00048391"/>
    </source>
</evidence>
<dbReference type="RefSeq" id="WP_092475955.1">
    <property type="nucleotide sequence ID" value="NZ_FOHN01000003.1"/>
</dbReference>
<dbReference type="InterPro" id="IPR002052">
    <property type="entry name" value="DNA_methylase_N6_adenine_CS"/>
</dbReference>
<dbReference type="InterPro" id="IPR050320">
    <property type="entry name" value="N5-glutamine_MTase"/>
</dbReference>
<evidence type="ECO:0000259" key="7">
    <source>
        <dbReference type="Pfam" id="PF17827"/>
    </source>
</evidence>
<dbReference type="HAMAP" id="MF_02126">
    <property type="entry name" value="RF_methyltr_PrmC"/>
    <property type="match status" value="1"/>
</dbReference>
<feature type="binding site" evidence="5">
    <location>
        <begin position="182"/>
        <end position="185"/>
    </location>
    <ligand>
        <name>substrate</name>
    </ligand>
</feature>
<gene>
    <name evidence="5" type="primary">prmC</name>
    <name evidence="8" type="ORF">SAMN04487772_10310</name>
</gene>
<dbReference type="GO" id="GO:0102559">
    <property type="term" value="F:peptide chain release factor N(5)-glutamine methyltransferase activity"/>
    <property type="evidence" value="ECO:0007669"/>
    <property type="project" value="UniProtKB-EC"/>
</dbReference>
<evidence type="ECO:0000256" key="5">
    <source>
        <dbReference type="HAMAP-Rule" id="MF_02126"/>
    </source>
</evidence>
<dbReference type="InterPro" id="IPR007848">
    <property type="entry name" value="Small_mtfrase_dom"/>
</dbReference>
<evidence type="ECO:0000259" key="6">
    <source>
        <dbReference type="Pfam" id="PF05175"/>
    </source>
</evidence>
<dbReference type="NCBIfam" id="TIGR00536">
    <property type="entry name" value="hemK_fam"/>
    <property type="match status" value="1"/>
</dbReference>
<dbReference type="EC" id="2.1.1.297" evidence="5"/>
<protein>
    <recommendedName>
        <fullName evidence="5">Release factor glutamine methyltransferase</fullName>
        <shortName evidence="5">RF MTase</shortName>
        <ecNumber evidence="5">2.1.1.297</ecNumber>
    </recommendedName>
    <alternativeName>
        <fullName evidence="5">N5-glutamine methyltransferase PrmC</fullName>
    </alternativeName>
    <alternativeName>
        <fullName evidence="5">Protein-(glutamine-N5) MTase PrmC</fullName>
    </alternativeName>
    <alternativeName>
        <fullName evidence="5">Protein-glutamine N-methyltransferase PrmC</fullName>
    </alternativeName>
</protein>
<dbReference type="Proteomes" id="UP000199800">
    <property type="component" value="Unassembled WGS sequence"/>
</dbReference>
<comment type="caution">
    <text evidence="5">Lacks conserved residue(s) required for the propagation of feature annotation.</text>
</comment>
<evidence type="ECO:0000256" key="1">
    <source>
        <dbReference type="ARBA" id="ARBA00022603"/>
    </source>
</evidence>
<evidence type="ECO:0000256" key="3">
    <source>
        <dbReference type="ARBA" id="ARBA00022691"/>
    </source>
</evidence>
<dbReference type="InterPro" id="IPR040758">
    <property type="entry name" value="PrmC_N"/>
</dbReference>
<dbReference type="GO" id="GO:0032259">
    <property type="term" value="P:methylation"/>
    <property type="evidence" value="ECO:0007669"/>
    <property type="project" value="UniProtKB-KW"/>
</dbReference>
<organism evidence="8 9">
    <name type="scientific">[Clostridium] polysaccharolyticum</name>
    <dbReference type="NCBI Taxonomy" id="29364"/>
    <lineage>
        <taxon>Bacteria</taxon>
        <taxon>Bacillati</taxon>
        <taxon>Bacillota</taxon>
        <taxon>Clostridia</taxon>
        <taxon>Lachnospirales</taxon>
        <taxon>Lachnospiraceae</taxon>
    </lineage>
</organism>
<keyword evidence="2 5" id="KW-0808">Transferase</keyword>
<dbReference type="CDD" id="cd02440">
    <property type="entry name" value="AdoMet_MTases"/>
    <property type="match status" value="1"/>
</dbReference>
<dbReference type="OrthoDB" id="9800643at2"/>
<dbReference type="InterPro" id="IPR004556">
    <property type="entry name" value="HemK-like"/>
</dbReference>
<keyword evidence="3 5" id="KW-0949">S-adenosyl-L-methionine</keyword>
<dbReference type="Pfam" id="PF05175">
    <property type="entry name" value="MTS"/>
    <property type="match status" value="1"/>
</dbReference>
<accession>A0A1H9Z7P7</accession>
<dbReference type="SUPFAM" id="SSF53335">
    <property type="entry name" value="S-adenosyl-L-methionine-dependent methyltransferases"/>
    <property type="match status" value="1"/>
</dbReference>
<dbReference type="PROSITE" id="PS00092">
    <property type="entry name" value="N6_MTASE"/>
    <property type="match status" value="1"/>
</dbReference>
<sequence length="276" mass="30539">MATLEQLWTEGTEALEAAGVEEASLNAWYLLSEAFSITRASYLLSRGKEAGVEETGRYLGWIAVRATRYPLEYILGKQEFMGLSFKVNENVLIPRQDTEILVEGVLNSAKGKKVLDMCTGSGCIAISLAKLGNALEVHGVDISREALMVAKENADHNQVQVEFVESNLFGNVTGKYDIIVSNPPYIESKVIETLMPEVREFEPVLALDGTEDGLYFYREISNAAPEYLTEEGEIFFEIGYNQGEAVTNILKAAGFAYAQVRKDLAGLDRVVYGRLR</sequence>
<dbReference type="AlphaFoldDB" id="A0A1H9Z7P7"/>
<dbReference type="Gene3D" id="3.40.50.150">
    <property type="entry name" value="Vaccinia Virus protein VP39"/>
    <property type="match status" value="1"/>
</dbReference>
<dbReference type="GO" id="GO:0003676">
    <property type="term" value="F:nucleic acid binding"/>
    <property type="evidence" value="ECO:0007669"/>
    <property type="project" value="InterPro"/>
</dbReference>
<evidence type="ECO:0000313" key="8">
    <source>
        <dbReference type="EMBL" id="SES76886.1"/>
    </source>
</evidence>
<name>A0A1H9Z7P7_9FIRM</name>
<comment type="function">
    <text evidence="5">Methylates the class 1 translation termination release factors RF1/PrfA and RF2/PrfB on the glutamine residue of the universally conserved GGQ motif.</text>
</comment>
<comment type="similarity">
    <text evidence="5">Belongs to the protein N5-glutamine methyltransferase family. PrmC subfamily.</text>
</comment>
<feature type="domain" description="Methyltransferase small" evidence="6">
    <location>
        <begin position="98"/>
        <end position="191"/>
    </location>
</feature>
<feature type="domain" description="Release factor glutamine methyltransferase N-terminal" evidence="7">
    <location>
        <begin position="6"/>
        <end position="76"/>
    </location>
</feature>